<evidence type="ECO:0008006" key="6">
    <source>
        <dbReference type="Google" id="ProtNLM"/>
    </source>
</evidence>
<evidence type="ECO:0000256" key="1">
    <source>
        <dbReference type="SAM" id="Coils"/>
    </source>
</evidence>
<evidence type="ECO:0000313" key="4">
    <source>
        <dbReference type="EMBL" id="MBC9206618.1"/>
    </source>
</evidence>
<feature type="signal peptide" evidence="3">
    <location>
        <begin position="1"/>
        <end position="22"/>
    </location>
</feature>
<feature type="region of interest" description="Disordered" evidence="2">
    <location>
        <begin position="48"/>
        <end position="68"/>
    </location>
</feature>
<name>A0ABR7RJM3_9PROT</name>
<evidence type="ECO:0000313" key="5">
    <source>
        <dbReference type="Proteomes" id="UP000626026"/>
    </source>
</evidence>
<keyword evidence="3" id="KW-0732">Signal</keyword>
<dbReference type="SUPFAM" id="SSF48452">
    <property type="entry name" value="TPR-like"/>
    <property type="match status" value="1"/>
</dbReference>
<feature type="compositionally biased region" description="Low complexity" evidence="2">
    <location>
        <begin position="130"/>
        <end position="148"/>
    </location>
</feature>
<evidence type="ECO:0000256" key="3">
    <source>
        <dbReference type="SAM" id="SignalP"/>
    </source>
</evidence>
<dbReference type="Proteomes" id="UP000626026">
    <property type="component" value="Unassembled WGS sequence"/>
</dbReference>
<proteinExistence type="predicted"/>
<feature type="coiled-coil region" evidence="1">
    <location>
        <begin position="80"/>
        <end position="114"/>
    </location>
</feature>
<feature type="chain" id="PRO_5047327225" description="TolA-binding protein" evidence="3">
    <location>
        <begin position="23"/>
        <end position="288"/>
    </location>
</feature>
<evidence type="ECO:0000256" key="2">
    <source>
        <dbReference type="SAM" id="MobiDB-lite"/>
    </source>
</evidence>
<comment type="caution">
    <text evidence="4">The sequence shown here is derived from an EMBL/GenBank/DDBJ whole genome shotgun (WGS) entry which is preliminary data.</text>
</comment>
<sequence>MLRKLLLAAPLLPLLMAAPAMAQMDSREGIALQNQILQLRQEMEQLRRSGGSSLGGPVITAPSGRGGAPSELTGQLLDRVNQQDDELRRVRGRVDELEFRNRTLQQQLEKLQGDMDYRMQQLEGGGGGRSAPVAPAAPAQSGSLGGAAPAAAAAGGAAAAPRTAERALADGQAALGRRDYAAAEAAAREVVASRNTARSQDAQLLLGGALLGKRDFPNAALAFDDAYKRNRQSARAPEAMIGLANSFIGLNAKREACETLDNLRSEFPRLSGGLADRAADARRRGSCR</sequence>
<accession>A0ABR7RJM3</accession>
<keyword evidence="1" id="KW-0175">Coiled coil</keyword>
<dbReference type="EMBL" id="JACTVA010000009">
    <property type="protein sequence ID" value="MBC9206618.1"/>
    <property type="molecule type" value="Genomic_DNA"/>
</dbReference>
<feature type="region of interest" description="Disordered" evidence="2">
    <location>
        <begin position="120"/>
        <end position="148"/>
    </location>
</feature>
<dbReference type="Gene3D" id="1.25.40.10">
    <property type="entry name" value="Tetratricopeptide repeat domain"/>
    <property type="match status" value="1"/>
</dbReference>
<dbReference type="RefSeq" id="WP_187783799.1">
    <property type="nucleotide sequence ID" value="NZ_JACTVA010000009.1"/>
</dbReference>
<dbReference type="InterPro" id="IPR011990">
    <property type="entry name" value="TPR-like_helical_dom_sf"/>
</dbReference>
<reference evidence="4 5" key="1">
    <citation type="journal article" date="2013" name="Int. J. Syst. Evol. Microbiol.">
        <title>Roseomonas aerophila sp. nov., isolated from air.</title>
        <authorList>
            <person name="Kim S.J."/>
            <person name="Weon H.Y."/>
            <person name="Ahn J.H."/>
            <person name="Hong S.B."/>
            <person name="Seok S.J."/>
            <person name="Whang K.S."/>
            <person name="Kwon S.W."/>
        </authorList>
    </citation>
    <scope>NUCLEOTIDE SEQUENCE [LARGE SCALE GENOMIC DNA]</scope>
    <source>
        <strain evidence="4 5">NBRC 108923</strain>
    </source>
</reference>
<gene>
    <name evidence="4" type="ORF">IBL26_07190</name>
</gene>
<keyword evidence="5" id="KW-1185">Reference proteome</keyword>
<organism evidence="4 5">
    <name type="scientific">Teichococcus aerophilus</name>
    <dbReference type="NCBI Taxonomy" id="1224513"/>
    <lineage>
        <taxon>Bacteria</taxon>
        <taxon>Pseudomonadati</taxon>
        <taxon>Pseudomonadota</taxon>
        <taxon>Alphaproteobacteria</taxon>
        <taxon>Acetobacterales</taxon>
        <taxon>Roseomonadaceae</taxon>
        <taxon>Roseomonas</taxon>
    </lineage>
</organism>
<protein>
    <recommendedName>
        <fullName evidence="6">TolA-binding protein</fullName>
    </recommendedName>
</protein>